<name>A0AAV9JGB5_9PEZI</name>
<feature type="region of interest" description="Disordered" evidence="1">
    <location>
        <begin position="1"/>
        <end position="104"/>
    </location>
</feature>
<evidence type="ECO:0000313" key="3">
    <source>
        <dbReference type="Proteomes" id="UP001324427"/>
    </source>
</evidence>
<reference evidence="2 3" key="1">
    <citation type="submission" date="2021-11" db="EMBL/GenBank/DDBJ databases">
        <title>Black yeast isolated from Biological Soil Crust.</title>
        <authorList>
            <person name="Kurbessoian T."/>
        </authorList>
    </citation>
    <scope>NUCLEOTIDE SEQUENCE [LARGE SCALE GENOMIC DNA]</scope>
    <source>
        <strain evidence="2 3">CCFEE 5522</strain>
    </source>
</reference>
<proteinExistence type="predicted"/>
<evidence type="ECO:0000313" key="2">
    <source>
        <dbReference type="EMBL" id="KAK4543842.1"/>
    </source>
</evidence>
<dbReference type="EMBL" id="JAVFHQ010000029">
    <property type="protein sequence ID" value="KAK4543842.1"/>
    <property type="molecule type" value="Genomic_DNA"/>
</dbReference>
<dbReference type="AlphaFoldDB" id="A0AAV9JGB5"/>
<keyword evidence="3" id="KW-1185">Reference proteome</keyword>
<gene>
    <name evidence="2" type="ORF">LTR36_004875</name>
</gene>
<comment type="caution">
    <text evidence="2">The sequence shown here is derived from an EMBL/GenBank/DDBJ whole genome shotgun (WGS) entry which is preliminary data.</text>
</comment>
<feature type="compositionally biased region" description="Basic and acidic residues" evidence="1">
    <location>
        <begin position="48"/>
        <end position="60"/>
    </location>
</feature>
<protein>
    <submittedName>
        <fullName evidence="2">Uncharacterized protein</fullName>
    </submittedName>
</protein>
<feature type="compositionally biased region" description="Low complexity" evidence="1">
    <location>
        <begin position="62"/>
        <end position="83"/>
    </location>
</feature>
<accession>A0AAV9JGB5</accession>
<organism evidence="2 3">
    <name type="scientific">Oleoguttula mirabilis</name>
    <dbReference type="NCBI Taxonomy" id="1507867"/>
    <lineage>
        <taxon>Eukaryota</taxon>
        <taxon>Fungi</taxon>
        <taxon>Dikarya</taxon>
        <taxon>Ascomycota</taxon>
        <taxon>Pezizomycotina</taxon>
        <taxon>Dothideomycetes</taxon>
        <taxon>Dothideomycetidae</taxon>
        <taxon>Mycosphaerellales</taxon>
        <taxon>Teratosphaeriaceae</taxon>
        <taxon>Oleoguttula</taxon>
    </lineage>
</organism>
<sequence length="272" mass="29345">MADEQSTKRAGSPTVGGTLERDPKKTKLGDPTAENEKDANDEEGATSVEEKAGGQEKELSEASAVTSDATAVSGASGSSGSTDYSGWVNTRVDEGTDDWTLDPDKRREAKSLSAEFTIDLEYQPGQNPMTEKPELGFGGLRLFGSADGTIPSIADVFPCLEQFQVNIYCDQDPNTAPVDGMHFDHVRELLQKQVIEPLLAGDLRWVQDVELRVCAMWLEKSEVTGIDQDVSSRQPYQMAYQCLRSPGDSLVIGMAKALGAGQSEDESGEEDA</sequence>
<evidence type="ECO:0000256" key="1">
    <source>
        <dbReference type="SAM" id="MobiDB-lite"/>
    </source>
</evidence>
<feature type="compositionally biased region" description="Basic and acidic residues" evidence="1">
    <location>
        <begin position="19"/>
        <end position="38"/>
    </location>
</feature>
<dbReference type="Proteomes" id="UP001324427">
    <property type="component" value="Unassembled WGS sequence"/>
</dbReference>